<dbReference type="GO" id="GO:0005525">
    <property type="term" value="F:GTP binding"/>
    <property type="evidence" value="ECO:0007669"/>
    <property type="project" value="UniProtKB-KW"/>
</dbReference>
<keyword evidence="9" id="KW-1185">Reference proteome</keyword>
<evidence type="ECO:0000259" key="7">
    <source>
        <dbReference type="PROSITE" id="PS51715"/>
    </source>
</evidence>
<dbReference type="PROSITE" id="PS51715">
    <property type="entry name" value="G_GB1_RHD3"/>
    <property type="match status" value="2"/>
</dbReference>
<accession>A0A7R8XBR5</accession>
<evidence type="ECO:0000256" key="1">
    <source>
        <dbReference type="ARBA" id="ARBA00022741"/>
    </source>
</evidence>
<feature type="compositionally biased region" description="Basic and acidic residues" evidence="6">
    <location>
        <begin position="1735"/>
        <end position="1744"/>
    </location>
</feature>
<dbReference type="SUPFAM" id="SSF48340">
    <property type="entry name" value="Interferon-induced guanylate-binding protein 1 (GBP1), C-terminal domain"/>
    <property type="match status" value="3"/>
</dbReference>
<evidence type="ECO:0000256" key="3">
    <source>
        <dbReference type="ARBA" id="ARBA00023134"/>
    </source>
</evidence>
<name>A0A7R8XBR5_9CRUS</name>
<gene>
    <name evidence="8" type="ORF">DSTB1V02_LOCUS6594</name>
</gene>
<dbReference type="InterPro" id="IPR027417">
    <property type="entry name" value="P-loop_NTPase"/>
</dbReference>
<dbReference type="PANTHER" id="PTHR10751">
    <property type="entry name" value="GUANYLATE BINDING PROTEIN"/>
    <property type="match status" value="1"/>
</dbReference>
<evidence type="ECO:0000256" key="4">
    <source>
        <dbReference type="PROSITE-ProRule" id="PRU01052"/>
    </source>
</evidence>
<feature type="coiled-coil region" evidence="5">
    <location>
        <begin position="1514"/>
        <end position="1559"/>
    </location>
</feature>
<comment type="similarity">
    <text evidence="4">Belongs to the TRAFAC class dynamin-like GTPase superfamily. GB1/RHD3 GTPase family.</text>
</comment>
<keyword evidence="3" id="KW-0342">GTP-binding</keyword>
<dbReference type="Proteomes" id="UP000677054">
    <property type="component" value="Unassembled WGS sequence"/>
</dbReference>
<evidence type="ECO:0000256" key="6">
    <source>
        <dbReference type="SAM" id="MobiDB-lite"/>
    </source>
</evidence>
<dbReference type="CDD" id="cd01851">
    <property type="entry name" value="GBP"/>
    <property type="match status" value="1"/>
</dbReference>
<keyword evidence="1" id="KW-0547">Nucleotide-binding</keyword>
<feature type="domain" description="GB1/RHD3-type G" evidence="7">
    <location>
        <begin position="1"/>
        <end position="77"/>
    </location>
</feature>
<evidence type="ECO:0000313" key="8">
    <source>
        <dbReference type="EMBL" id="CAD7246748.1"/>
    </source>
</evidence>
<dbReference type="InterPro" id="IPR030386">
    <property type="entry name" value="G_GB1_RHD3_dom"/>
</dbReference>
<dbReference type="EMBL" id="CAJPEV010001228">
    <property type="protein sequence ID" value="CAG0891478.1"/>
    <property type="molecule type" value="Genomic_DNA"/>
</dbReference>
<reference evidence="8" key="1">
    <citation type="submission" date="2020-11" db="EMBL/GenBank/DDBJ databases">
        <authorList>
            <person name="Tran Van P."/>
        </authorList>
    </citation>
    <scope>NUCLEOTIDE SEQUENCE</scope>
</reference>
<evidence type="ECO:0000313" key="9">
    <source>
        <dbReference type="Proteomes" id="UP000677054"/>
    </source>
</evidence>
<protein>
    <recommendedName>
        <fullName evidence="7">GB1/RHD3-type G domain-containing protein</fullName>
    </recommendedName>
</protein>
<feature type="coiled-coil region" evidence="5">
    <location>
        <begin position="555"/>
        <end position="586"/>
    </location>
</feature>
<feature type="region of interest" description="Disordered" evidence="6">
    <location>
        <begin position="1730"/>
        <end position="1751"/>
    </location>
</feature>
<dbReference type="Gene3D" id="3.40.50.300">
    <property type="entry name" value="P-loop containing nucleotide triphosphate hydrolases"/>
    <property type="match status" value="2"/>
</dbReference>
<dbReference type="SUPFAM" id="SSF52540">
    <property type="entry name" value="P-loop containing nucleoside triphosphate hydrolases"/>
    <property type="match status" value="1"/>
</dbReference>
<feature type="coiled-coil region" evidence="5">
    <location>
        <begin position="1324"/>
        <end position="1374"/>
    </location>
</feature>
<dbReference type="Pfam" id="PF02263">
    <property type="entry name" value="GBP"/>
    <property type="match status" value="2"/>
</dbReference>
<evidence type="ECO:0000256" key="5">
    <source>
        <dbReference type="SAM" id="Coils"/>
    </source>
</evidence>
<dbReference type="EMBL" id="LR900745">
    <property type="protein sequence ID" value="CAD7246748.1"/>
    <property type="molecule type" value="Genomic_DNA"/>
</dbReference>
<dbReference type="InterPro" id="IPR036543">
    <property type="entry name" value="Guanylate-bd_C_sf"/>
</dbReference>
<dbReference type="InterPro" id="IPR015894">
    <property type="entry name" value="Guanylate-bd_N"/>
</dbReference>
<evidence type="ECO:0000256" key="2">
    <source>
        <dbReference type="ARBA" id="ARBA00022801"/>
    </source>
</evidence>
<dbReference type="GO" id="GO:0003924">
    <property type="term" value="F:GTPase activity"/>
    <property type="evidence" value="ECO:0007669"/>
    <property type="project" value="InterPro"/>
</dbReference>
<organism evidence="8">
    <name type="scientific">Darwinula stevensoni</name>
    <dbReference type="NCBI Taxonomy" id="69355"/>
    <lineage>
        <taxon>Eukaryota</taxon>
        <taxon>Metazoa</taxon>
        <taxon>Ecdysozoa</taxon>
        <taxon>Arthropoda</taxon>
        <taxon>Crustacea</taxon>
        <taxon>Oligostraca</taxon>
        <taxon>Ostracoda</taxon>
        <taxon>Podocopa</taxon>
        <taxon>Podocopida</taxon>
        <taxon>Darwinulocopina</taxon>
        <taxon>Darwinuloidea</taxon>
        <taxon>Darwinulidae</taxon>
        <taxon>Darwinula</taxon>
    </lineage>
</organism>
<dbReference type="Gene3D" id="1.20.58.420">
    <property type="entry name" value="AHSP"/>
    <property type="match status" value="5"/>
</dbReference>
<feature type="domain" description="GB1/RHD3-type G" evidence="7">
    <location>
        <begin position="790"/>
        <end position="1035"/>
    </location>
</feature>
<keyword evidence="5" id="KW-0175">Coiled coil</keyword>
<keyword evidence="2" id="KW-0378">Hydrolase</keyword>
<sequence>MIGVVRRYQTSGISSEEVKKVKEDIKHCFTKLTCFLMPHPGEKVAGDPSFEGCLSDIKEDFKNQLRHLVPQLFSRENLVLKTIAGKPITCKQLFEFFKSYVEVYNNREEMPEPKGFFEATAEVQHRNAHDEAVDDYTQQMNKLTSEIPVPSQKRMDEVHASLRVEAIDKFRSSRKMGRRELSARYQSLLDKNLHELHEKYEMQRDVREERIKTELMEAATHVLKEYGEDMIEVMITVPLVTEEELQLEHEEKKNWAIQNFMKERGIASEDLFRKYEEKLEKDIDSQSTLYFTKRKWKENIADRDLLNAVQYTVWIYCTQMGRSCGGAIITEEELEENHMKYYKEALETFSQRTQITLCPYLLDGHHTRLIMRLDEVYKKYIDIRELNERQAETELMNAKEEAMEEYNGMMSKFLVDLMSEEKLNKMHANFRQQTTESFEETGEKYPHLAKKHTHDLEVRMSSEHERYKALRNSQELQAEAALQDAVERSMTLYELEMSCLCGGKGTADGGRQGPTDSHLLTVEELREGHEKYRWEALKVFWETGAQWQYLGVKYKEELEEGLMKAKEELEEKRKSKEKIVRRLLEKTVREKAEDYLSPTRMKNFYGENVVDKRELEKNHEEHRDAVVRSFMEDGDWAPSWLVEEYRAILETNLDVWHRSLEVNMAEERAKRYQEKNVFGLVGTLVPPVANSIIGPGAGGMALAAVGAAESIFPLVVWKSRWRNVAVLPDLSSIIMPLRGRAESLDPDVDEDAVRGCAICVVEHKEFDEKDSFLLKEDRLRRVLMQEHCRDKPVAVVSIAGGARRGKSFLLSLFLRYLRAQGSEDWLENENIPITGFAWKMSSKRVTTGIHIWDEIFALKLPNGEEACVLLMDTEGTFDCEESLAHSVTVFALSTLLSSVQIYNLKENINMDDLLHLQFFTGYGRLCLEESAEKPFQNFLFLVRDWMNKHEFSYGSEGGQMLLDEKLQTSGRQQEKVKKVKEDIKLCFSKLNCFLMPHPGEKVAGDPNFSGCLSDIKEDFKDQLCHLVPQLLSPENLVLKTIAGQPITCKQLFQYFKSYVGVYNNREETPEPKGFFEATAEVQHRNAHDEAVDRYSEQMKRLVTETPVPSERRLDEVHSSLRLEAIDKFTSSKKMGGKEILGIYQSLLDKNLCELHERYRMQRDAREERTKMELMEAAIGALKVYGEDMAEVMRTVPLVTGEEMRVEHEEKKTWAIQNFQLKRGIANEDLFRQHKEKLEKDIDTQSTIYFTERQWKEGTADRELFNAVQSTIWIYCTQMGHSCGGAVIPENELEREHWKYYEEALETFSQRTRDTLCPHLLDRHKDNLTRRLDEEYKKYVELRETKERQAETELMNAKEEAMEKYNDTMSKLLVNLMSEEKLNNMQANYRRQTIESFEETAEKYPHLAKKHMDDLEARMSSEHERYKAFRNSQELQAEAALHDAVERSVTHYELEMSCLCGGKDTADGGRQGRRLGGRLGATDSHLLTEKELLEGHEKHCKEALDIFWVTGKQWLHLAEKFKEELEERLTKAKDELEKKRKKKEERVRRLLEKSVREKAEEYFGPTRMKKFCGETVVNVGELKESHQEHRDAVVRSFVEEGDWAPDWLVEECRAILATVSALRFFLPSQSNTPLIRIYRQYLDAWYRSLETKMAEERSKRDQDKNVSNMVARVVSQMANAVLSPATAGMVNVALDAARDVIPQLVGNSRWRNEAVLPDPVGISMPLRVLEVNPALDEEHSGKEEPETSDEPE</sequence>
<proteinExistence type="inferred from homology"/>